<dbReference type="EMBL" id="JBGCUO010000001">
    <property type="protein sequence ID" value="MEY1662770.1"/>
    <property type="molecule type" value="Genomic_DNA"/>
</dbReference>
<evidence type="ECO:0000259" key="1">
    <source>
        <dbReference type="SMART" id="SM00954"/>
    </source>
</evidence>
<organism evidence="2 3">
    <name type="scientific">Isoalcanivorax beigongshangi</name>
    <dbReference type="NCBI Taxonomy" id="3238810"/>
    <lineage>
        <taxon>Bacteria</taxon>
        <taxon>Pseudomonadati</taxon>
        <taxon>Pseudomonadota</taxon>
        <taxon>Gammaproteobacteria</taxon>
        <taxon>Oceanospirillales</taxon>
        <taxon>Alcanivoracaceae</taxon>
        <taxon>Isoalcanivorax</taxon>
    </lineage>
</organism>
<dbReference type="SUPFAM" id="SSF81301">
    <property type="entry name" value="Nucleotidyltransferase"/>
    <property type="match status" value="1"/>
</dbReference>
<dbReference type="SMART" id="SM00954">
    <property type="entry name" value="RelA_SpoT"/>
    <property type="match status" value="1"/>
</dbReference>
<evidence type="ECO:0000313" key="2">
    <source>
        <dbReference type="EMBL" id="MEY1662770.1"/>
    </source>
</evidence>
<dbReference type="Gene3D" id="3.30.460.10">
    <property type="entry name" value="Beta Polymerase, domain 2"/>
    <property type="match status" value="1"/>
</dbReference>
<dbReference type="CDD" id="cd05399">
    <property type="entry name" value="NT_Rel-Spo_like"/>
    <property type="match status" value="1"/>
</dbReference>
<name>A0ABV4AJE8_9GAMM</name>
<dbReference type="InterPro" id="IPR007685">
    <property type="entry name" value="RelA_SpoT"/>
</dbReference>
<dbReference type="InterPro" id="IPR043519">
    <property type="entry name" value="NT_sf"/>
</dbReference>
<feature type="domain" description="RelA/SpoT" evidence="1">
    <location>
        <begin position="52"/>
        <end position="182"/>
    </location>
</feature>
<dbReference type="PANTHER" id="PTHR41773:SF1">
    <property type="entry name" value="RELA_SPOT DOMAIN-CONTAINING PROTEIN"/>
    <property type="match status" value="1"/>
</dbReference>
<accession>A0ABV4AJE8</accession>
<dbReference type="Pfam" id="PF04607">
    <property type="entry name" value="RelA_SpoT"/>
    <property type="match status" value="1"/>
</dbReference>
<gene>
    <name evidence="2" type="ORF">AB5I84_11470</name>
</gene>
<dbReference type="Proteomes" id="UP001562065">
    <property type="component" value="Unassembled WGS sequence"/>
</dbReference>
<keyword evidence="3" id="KW-1185">Reference proteome</keyword>
<dbReference type="PANTHER" id="PTHR41773">
    <property type="entry name" value="GTP PYROPHOSPHATASE-RELATED"/>
    <property type="match status" value="1"/>
</dbReference>
<reference evidence="2 3" key="1">
    <citation type="submission" date="2024-07" db="EMBL/GenBank/DDBJ databases">
        <authorList>
            <person name="Ren Q."/>
        </authorList>
    </citation>
    <scope>NUCLEOTIDE SEQUENCE [LARGE SCALE GENOMIC DNA]</scope>
    <source>
        <strain evidence="2 3">REN37</strain>
    </source>
</reference>
<protein>
    <submittedName>
        <fullName evidence="2">GTP pyrophosphokinase family protein</fullName>
    </submittedName>
</protein>
<comment type="caution">
    <text evidence="2">The sequence shown here is derived from an EMBL/GenBank/DDBJ whole genome shotgun (WGS) entry which is preliminary data.</text>
</comment>
<dbReference type="RefSeq" id="WP_369455996.1">
    <property type="nucleotide sequence ID" value="NZ_JBGCUO010000001.1"/>
</dbReference>
<sequence length="336" mass="38707">MNRDEFIQLYEAELPMYKAWADFVLTKIDSSILSHAGTKSAYLEWVKIPPSQRVKQVDSLVTKAFIRKRNKYKDPYKEITDKAGIRFVVLLTYQLELLCNIVEEATSWAYSKDKEFDEWKGDDPRLFDYQSVHYIVYAARDIEHKGVQIKEGTPCEVQLRTLLQHAYAELAHDTIYKGNIAASPEVHRTFAKSMALMETTDDLLCNAKILLENATADINAWKNAINTEAKKRLGDIQLIDDSKSADHLLNSISDLLQKTSADEFLAFLEDPNYSYVSEKIKERQAGSVEFRHPFVLLMYFLAKRFRASLHRKWPLDLEPLEGVYSDLGLQPPWATT</sequence>
<proteinExistence type="predicted"/>
<evidence type="ECO:0000313" key="3">
    <source>
        <dbReference type="Proteomes" id="UP001562065"/>
    </source>
</evidence>